<dbReference type="AlphaFoldDB" id="A0A815SMG9"/>
<keyword evidence="1" id="KW-0472">Membrane</keyword>
<evidence type="ECO:0000313" key="4">
    <source>
        <dbReference type="Proteomes" id="UP000663864"/>
    </source>
</evidence>
<dbReference type="InterPro" id="IPR001810">
    <property type="entry name" value="F-box_dom"/>
</dbReference>
<reference evidence="3" key="1">
    <citation type="submission" date="2021-02" db="EMBL/GenBank/DDBJ databases">
        <authorList>
            <person name="Nowell W R."/>
        </authorList>
    </citation>
    <scope>NUCLEOTIDE SEQUENCE</scope>
</reference>
<dbReference type="PROSITE" id="PS50181">
    <property type="entry name" value="FBOX"/>
    <property type="match status" value="1"/>
</dbReference>
<sequence length="520" mass="61154">MEYLLIKLNDLPDEILILILKKLCNVEVLYALIDVNKRLNAIAHDSTFANHLTLLCKQDDLISPLPDPMLDRFCSQILPSIHYKVKSLKLESTSMERILLTTNYPNLYELDDTTFIHVNKGQISSLVIDINKNKKQILVLNVSGIVFAHIFTMFINLKYLNFGPSSISYQQLTFDMSPSTVLSSNLLELHVHVLNFADCLYLLDGRFNQLHTFHVNISYISSNTLTINNTEKLPNLRCFSLYCDIRTYDYDELIVPLLHRMLNLEKLDLHLNNVVHDKGFIDGNNLKENIINYMPQLNKFTFNIRSFKPSPNIINLPSNEDIQHTFKEFKNNQIISCVDYFQKRQCGCCHVYSYPYRMKYYDNITNNFPGGLLKYVQTVQLYDDYPFEYEFFRRIAQSFPCMKSLSVINDKPQKNKLYRRSKKVDNQDLSIIEYPHLIRLRLYQAHDDYVEQFLIDREIYLSNNVYLSVDYEALKRVTENFTRNATRINCAKLRSLYLHGEYKITKFLKDYFPQINIALL</sequence>
<name>A0A815SMG9_9BILA</name>
<dbReference type="Proteomes" id="UP000663864">
    <property type="component" value="Unassembled WGS sequence"/>
</dbReference>
<gene>
    <name evidence="3" type="ORF">ZHD862_LOCUS37201</name>
</gene>
<comment type="caution">
    <text evidence="3">The sequence shown here is derived from an EMBL/GenBank/DDBJ whole genome shotgun (WGS) entry which is preliminary data.</text>
</comment>
<proteinExistence type="predicted"/>
<dbReference type="EMBL" id="CAJNOT010006741">
    <property type="protein sequence ID" value="CAF1495287.1"/>
    <property type="molecule type" value="Genomic_DNA"/>
</dbReference>
<accession>A0A815SMG9</accession>
<protein>
    <recommendedName>
        <fullName evidence="2">F-box domain-containing protein</fullName>
    </recommendedName>
</protein>
<feature type="transmembrane region" description="Helical" evidence="1">
    <location>
        <begin position="138"/>
        <end position="157"/>
    </location>
</feature>
<evidence type="ECO:0000259" key="2">
    <source>
        <dbReference type="PROSITE" id="PS50181"/>
    </source>
</evidence>
<keyword evidence="1" id="KW-0812">Transmembrane</keyword>
<evidence type="ECO:0000256" key="1">
    <source>
        <dbReference type="SAM" id="Phobius"/>
    </source>
</evidence>
<keyword evidence="1" id="KW-1133">Transmembrane helix</keyword>
<evidence type="ECO:0000313" key="3">
    <source>
        <dbReference type="EMBL" id="CAF1495287.1"/>
    </source>
</evidence>
<organism evidence="3 4">
    <name type="scientific">Rotaria sordida</name>
    <dbReference type="NCBI Taxonomy" id="392033"/>
    <lineage>
        <taxon>Eukaryota</taxon>
        <taxon>Metazoa</taxon>
        <taxon>Spiralia</taxon>
        <taxon>Gnathifera</taxon>
        <taxon>Rotifera</taxon>
        <taxon>Eurotatoria</taxon>
        <taxon>Bdelloidea</taxon>
        <taxon>Philodinida</taxon>
        <taxon>Philodinidae</taxon>
        <taxon>Rotaria</taxon>
    </lineage>
</organism>
<feature type="domain" description="F-box" evidence="2">
    <location>
        <begin position="5"/>
        <end position="52"/>
    </location>
</feature>